<evidence type="ECO:0000259" key="19">
    <source>
        <dbReference type="Pfam" id="PF00755"/>
    </source>
</evidence>
<dbReference type="Gene3D" id="6.10.250.1760">
    <property type="match status" value="1"/>
</dbReference>
<evidence type="ECO:0000256" key="16">
    <source>
        <dbReference type="PIRSR" id="PIRSR600542-1"/>
    </source>
</evidence>
<sequence>MAEAHAAVAFQFTITPEGVDFRISNEALRAIYYSGVRSWKKRFARFKNNFLTGLYPASPTSWFVVLISVLASVFMRVDPSMGVIQVIQDRLGLSNYFAAPADLYISVVIFSTVLWIGMVYMLRYMLKLLLCYHGWMYEPHGKFSLVSKIWLGLVKVFSGRKPLLYSYQASLPRLPLPTVQGTISRYLKSVRPLMTDDQYKEMEQLALDFQETLGPRLQRYLLLKSWWATNYVSDWWEEYVYLRGRSPIMVNSNYYAMDAIFVHPTQNQAARCANVIYSMLLFRRQLAREEVRPILVSNAVPLCSWQYERMFNTTRIPGVETDSLRHWDDSKHVVVYSRGRYYKLPVYFLGQLIRPCEIQAQIEKILLDKSEPAFGEEHLAAMTAGERIPWAKARQKFFSKGVNKTSLDTIEQSAFFVTLDEEEHDYDKFFQDLLEPAGKRNVEIVDGQNDMVSSYAESLLHGKAYDRWFDKSFTLVVYKNGRIGVNCEHSWADAPIVGHLWEHTMYYDGKGIGYGEDKNTIGQASLPLPPPLRLKWDISEECNEVIESQLVTAAALSEDVDMQLMAFKHYGKDVCKKCRISPDAWIQMALQTAYFRDQNKFALTYEASMTRLFREGRTETVRSCTMDSCNFVRSMDDPTKTNEDRIKLLHQAAITHQNSYRNCMTGTGIDRHLFTLYVVSKYLKEDSKFLGKVLSEPWRLSTSQTPHQQTNLLDLRKHPEYISGGGGFGPVADDGYGVSYIIAGENAIMFHISSKHSCNHTSSKRFMKNIEKALLDMRALFNMTDKK</sequence>
<keyword evidence="12" id="KW-0496">Mitochondrion</keyword>
<feature type="domain" description="Choline/carnitine acyltransferase" evidence="19">
    <location>
        <begin position="174"/>
        <end position="772"/>
    </location>
</feature>
<dbReference type="InterPro" id="IPR032476">
    <property type="entry name" value="CPT_N"/>
</dbReference>
<evidence type="ECO:0000256" key="10">
    <source>
        <dbReference type="ARBA" id="ARBA00022989"/>
    </source>
</evidence>
<feature type="transmembrane region" description="Helical" evidence="18">
    <location>
        <begin position="103"/>
        <end position="122"/>
    </location>
</feature>
<evidence type="ECO:0000256" key="4">
    <source>
        <dbReference type="ARBA" id="ARBA00005232"/>
    </source>
</evidence>
<keyword evidence="13 18" id="KW-0472">Membrane</keyword>
<dbReference type="EC" id="2.3.1.21" evidence="5"/>
<evidence type="ECO:0000256" key="12">
    <source>
        <dbReference type="ARBA" id="ARBA00023128"/>
    </source>
</evidence>
<reference evidence="22" key="1">
    <citation type="submission" date="2025-08" db="UniProtKB">
        <authorList>
            <consortium name="RefSeq"/>
        </authorList>
    </citation>
    <scope>IDENTIFICATION</scope>
    <source>
        <tissue evidence="22">Gonad</tissue>
    </source>
</reference>
<feature type="active site" description="Proton acceptor" evidence="16">
    <location>
        <position position="489"/>
    </location>
</feature>
<dbReference type="UniPathway" id="UPA00659"/>
<dbReference type="Pfam" id="PF16484">
    <property type="entry name" value="CPT_N"/>
    <property type="match status" value="1"/>
</dbReference>
<dbReference type="GO" id="GO:0009437">
    <property type="term" value="P:carnitine metabolic process"/>
    <property type="evidence" value="ECO:0007669"/>
    <property type="project" value="TreeGrafter"/>
</dbReference>
<dbReference type="Gene3D" id="3.30.559.70">
    <property type="entry name" value="Choline/Carnitine o-acyltransferase, domain 2"/>
    <property type="match status" value="1"/>
</dbReference>
<comment type="similarity">
    <text evidence="4 17">Belongs to the carnitine/choline acetyltransferase family.</text>
</comment>
<dbReference type="OrthoDB" id="240216at2759"/>
<keyword evidence="10 18" id="KW-1133">Transmembrane helix</keyword>
<accession>A0A6P4YUP3</accession>
<protein>
    <recommendedName>
        <fullName evidence="5">carnitine O-palmitoyltransferase</fullName>
        <ecNumber evidence="5">2.3.1.21</ecNumber>
    </recommendedName>
</protein>
<keyword evidence="8 18" id="KW-0812">Transmembrane</keyword>
<comment type="catalytic activity">
    <reaction evidence="15">
        <text>(R)-carnitine + hexadecanoyl-CoA = O-hexadecanoyl-(R)-carnitine + CoA</text>
        <dbReference type="Rhea" id="RHEA:12661"/>
        <dbReference type="ChEBI" id="CHEBI:16347"/>
        <dbReference type="ChEBI" id="CHEBI:17490"/>
        <dbReference type="ChEBI" id="CHEBI:57287"/>
        <dbReference type="ChEBI" id="CHEBI:57379"/>
        <dbReference type="EC" id="2.3.1.21"/>
    </reaction>
    <physiologicalReaction direction="left-to-right" evidence="15">
        <dbReference type="Rhea" id="RHEA:12662"/>
    </physiologicalReaction>
</comment>
<keyword evidence="9" id="KW-0276">Fatty acid metabolism</keyword>
<dbReference type="FunFam" id="3.30.559.70:FF:000001">
    <property type="entry name" value="Carnitine O-palmitoyltransferase 1, liver isoform"/>
    <property type="match status" value="1"/>
</dbReference>
<evidence type="ECO:0000256" key="13">
    <source>
        <dbReference type="ARBA" id="ARBA00023136"/>
    </source>
</evidence>
<dbReference type="RefSeq" id="XP_019620966.1">
    <property type="nucleotide sequence ID" value="XM_019765407.1"/>
</dbReference>
<evidence type="ECO:0000256" key="9">
    <source>
        <dbReference type="ARBA" id="ARBA00022832"/>
    </source>
</evidence>
<dbReference type="SUPFAM" id="SSF52777">
    <property type="entry name" value="CoA-dependent acyltransferases"/>
    <property type="match status" value="2"/>
</dbReference>
<evidence type="ECO:0000256" key="7">
    <source>
        <dbReference type="ARBA" id="ARBA00022679"/>
    </source>
</evidence>
<evidence type="ECO:0000256" key="14">
    <source>
        <dbReference type="ARBA" id="ARBA00023315"/>
    </source>
</evidence>
<evidence type="ECO:0000313" key="21">
    <source>
        <dbReference type="Proteomes" id="UP000515135"/>
    </source>
</evidence>
<evidence type="ECO:0000256" key="11">
    <source>
        <dbReference type="ARBA" id="ARBA00023098"/>
    </source>
</evidence>
<evidence type="ECO:0000256" key="2">
    <source>
        <dbReference type="ARBA" id="ARBA00004325"/>
    </source>
</evidence>
<evidence type="ECO:0000259" key="20">
    <source>
        <dbReference type="Pfam" id="PF16484"/>
    </source>
</evidence>
<keyword evidence="7 17" id="KW-0808">Transferase</keyword>
<dbReference type="GeneID" id="109467431"/>
<dbReference type="GO" id="GO:0006635">
    <property type="term" value="P:fatty acid beta-oxidation"/>
    <property type="evidence" value="ECO:0007669"/>
    <property type="project" value="UniProtKB-UniPathway"/>
</dbReference>
<dbReference type="InterPro" id="IPR023213">
    <property type="entry name" value="CAT-like_dom_sf"/>
</dbReference>
<keyword evidence="14 17" id="KW-0012">Acyltransferase</keyword>
<dbReference type="InterPro" id="IPR039551">
    <property type="entry name" value="Cho/carn_acyl_trans"/>
</dbReference>
<dbReference type="InterPro" id="IPR042231">
    <property type="entry name" value="Cho/carn_acyl_trans_2"/>
</dbReference>
<dbReference type="PANTHER" id="PTHR22589:SF31">
    <property type="entry name" value="CARNITINE O-PALMITOYLTRANSFERASE"/>
    <property type="match status" value="1"/>
</dbReference>
<keyword evidence="6" id="KW-0813">Transport</keyword>
<comment type="pathway">
    <text evidence="3">Lipid metabolism; fatty acid beta-oxidation.</text>
</comment>
<dbReference type="InterPro" id="IPR000542">
    <property type="entry name" value="Carn_acyl_trans"/>
</dbReference>
<evidence type="ECO:0000256" key="8">
    <source>
        <dbReference type="ARBA" id="ARBA00022692"/>
    </source>
</evidence>
<dbReference type="PANTHER" id="PTHR22589">
    <property type="entry name" value="CARNITINE O-ACYLTRANSFERASE"/>
    <property type="match status" value="1"/>
</dbReference>
<dbReference type="PROSITE" id="PS00440">
    <property type="entry name" value="ACYLTRANSF_C_2"/>
    <property type="match status" value="1"/>
</dbReference>
<dbReference type="Proteomes" id="UP000515135">
    <property type="component" value="Unplaced"/>
</dbReference>
<dbReference type="AlphaFoldDB" id="A0A6P4YUP3"/>
<organism evidence="21 22">
    <name type="scientific">Branchiostoma belcheri</name>
    <name type="common">Amphioxus</name>
    <dbReference type="NCBI Taxonomy" id="7741"/>
    <lineage>
        <taxon>Eukaryota</taxon>
        <taxon>Metazoa</taxon>
        <taxon>Chordata</taxon>
        <taxon>Cephalochordata</taxon>
        <taxon>Leptocardii</taxon>
        <taxon>Amphioxiformes</taxon>
        <taxon>Branchiostomatidae</taxon>
        <taxon>Branchiostoma</taxon>
    </lineage>
</organism>
<dbReference type="KEGG" id="bbel:109467431"/>
<dbReference type="FunFam" id="3.30.559.10:FF:000042">
    <property type="entry name" value="Carnitine Palmitoyl Transferase"/>
    <property type="match status" value="1"/>
</dbReference>
<evidence type="ECO:0000256" key="18">
    <source>
        <dbReference type="SAM" id="Phobius"/>
    </source>
</evidence>
<evidence type="ECO:0000256" key="3">
    <source>
        <dbReference type="ARBA" id="ARBA00005005"/>
    </source>
</evidence>
<dbReference type="Pfam" id="PF00755">
    <property type="entry name" value="Carn_acyltransf"/>
    <property type="match status" value="1"/>
</dbReference>
<evidence type="ECO:0000256" key="1">
    <source>
        <dbReference type="ARBA" id="ARBA00004141"/>
    </source>
</evidence>
<name>A0A6P4YUP3_BRABE</name>
<dbReference type="GO" id="GO:0004095">
    <property type="term" value="F:carnitine O-palmitoyltransferase activity"/>
    <property type="evidence" value="ECO:0007669"/>
    <property type="project" value="UniProtKB-EC"/>
</dbReference>
<keyword evidence="11" id="KW-0443">Lipid metabolism</keyword>
<evidence type="ECO:0000256" key="6">
    <source>
        <dbReference type="ARBA" id="ARBA00022448"/>
    </source>
</evidence>
<keyword evidence="21" id="KW-1185">Reference proteome</keyword>
<feature type="transmembrane region" description="Helical" evidence="18">
    <location>
        <begin position="50"/>
        <end position="75"/>
    </location>
</feature>
<evidence type="ECO:0000256" key="17">
    <source>
        <dbReference type="RuleBase" id="RU003801"/>
    </source>
</evidence>
<evidence type="ECO:0000256" key="5">
    <source>
        <dbReference type="ARBA" id="ARBA00013243"/>
    </source>
</evidence>
<comment type="subcellular location">
    <subcellularLocation>
        <location evidence="1">Membrane</location>
        <topology evidence="1">Multi-pass membrane protein</topology>
    </subcellularLocation>
    <subcellularLocation>
        <location evidence="2">Mitochondrion membrane</location>
    </subcellularLocation>
</comment>
<gene>
    <name evidence="22" type="primary">LOC109467431</name>
</gene>
<evidence type="ECO:0000256" key="15">
    <source>
        <dbReference type="ARBA" id="ARBA00048480"/>
    </source>
</evidence>
<proteinExistence type="inferred from homology"/>
<evidence type="ECO:0000313" key="22">
    <source>
        <dbReference type="RefSeq" id="XP_019620966.1"/>
    </source>
</evidence>
<dbReference type="GO" id="GO:0031966">
    <property type="term" value="C:mitochondrial membrane"/>
    <property type="evidence" value="ECO:0007669"/>
    <property type="project" value="UniProtKB-SubCell"/>
</dbReference>
<feature type="domain" description="Carnitine O-palmitoyltransferase N-terminal" evidence="20">
    <location>
        <begin position="1"/>
        <end position="47"/>
    </location>
</feature>
<dbReference type="Gene3D" id="3.30.559.10">
    <property type="entry name" value="Chloramphenicol acetyltransferase-like domain"/>
    <property type="match status" value="1"/>
</dbReference>